<dbReference type="OrthoDB" id="8188793at2759"/>
<organism evidence="8 9">
    <name type="scientific">Nesidiocoris tenuis</name>
    <dbReference type="NCBI Taxonomy" id="355587"/>
    <lineage>
        <taxon>Eukaryota</taxon>
        <taxon>Metazoa</taxon>
        <taxon>Ecdysozoa</taxon>
        <taxon>Arthropoda</taxon>
        <taxon>Hexapoda</taxon>
        <taxon>Insecta</taxon>
        <taxon>Pterygota</taxon>
        <taxon>Neoptera</taxon>
        <taxon>Paraneoptera</taxon>
        <taxon>Hemiptera</taxon>
        <taxon>Heteroptera</taxon>
        <taxon>Panheteroptera</taxon>
        <taxon>Cimicomorpha</taxon>
        <taxon>Miridae</taxon>
        <taxon>Dicyphina</taxon>
        <taxon>Nesidiocoris</taxon>
    </lineage>
</organism>
<dbReference type="InterPro" id="IPR002126">
    <property type="entry name" value="Cadherin-like_dom"/>
</dbReference>
<dbReference type="Proteomes" id="UP000479000">
    <property type="component" value="Unassembled WGS sequence"/>
</dbReference>
<dbReference type="PROSITE" id="PS00232">
    <property type="entry name" value="CADHERIN_1"/>
    <property type="match status" value="1"/>
</dbReference>
<dbReference type="PROSITE" id="PS50268">
    <property type="entry name" value="CADHERIN_2"/>
    <property type="match status" value="1"/>
</dbReference>
<dbReference type="PRINTS" id="PR00205">
    <property type="entry name" value="CADHERIN"/>
</dbReference>
<dbReference type="GO" id="GO:0007156">
    <property type="term" value="P:homophilic cell adhesion via plasma membrane adhesion molecules"/>
    <property type="evidence" value="ECO:0007669"/>
    <property type="project" value="InterPro"/>
</dbReference>
<dbReference type="InterPro" id="IPR015919">
    <property type="entry name" value="Cadherin-like_sf"/>
</dbReference>
<dbReference type="EMBL" id="CADCXU010028207">
    <property type="protein sequence ID" value="CAB0014720.1"/>
    <property type="molecule type" value="Genomic_DNA"/>
</dbReference>
<keyword evidence="9" id="KW-1185">Reference proteome</keyword>
<evidence type="ECO:0000256" key="3">
    <source>
        <dbReference type="ARBA" id="ARBA00022837"/>
    </source>
</evidence>
<keyword evidence="2" id="KW-0677">Repeat</keyword>
<keyword evidence="3 5" id="KW-0106">Calcium</keyword>
<evidence type="ECO:0000256" key="6">
    <source>
        <dbReference type="SAM" id="MobiDB-lite"/>
    </source>
</evidence>
<sequence>MFPEFRFADYGSYVIRIENLPCNKNSSYCEANVFLERTLAPEQVFKFRMTVRDTQGDTTTVPVAIQVTDGVTDFNEVFPHVPGVVMIPEDTAVGTELEYVIVKKHPRAVRQAVLELWIMAKEVSPDQEPLSTIVDVIVYIQDVNDNPPVFIQSNYSAVIAENATAGVPTMFSTGTVRIFPAESGARLMTFVVPGNNLDTQTVHQLLTELTGARVVIHSVERYQGNPSPGQNELIVEDVDGHEYRLLDPSRLSFRRSQADTTSLRRVPSRNSDVHQQQAQQPDLNASHPLPENQADGTMGRPPTRDEEFFRHGNAEVLRLVTRGKENNENGNEDEEPTINQPERPYTHEEGDGKGVIMKKFIEDSNVEANSNELVRASKQGNDELLKRAMAMREKDLTTADINRLTTIQRDILLTRFLVEENRRTRNNSVGDETQSLPGVVTMATQTDSHAETQTDRTYFLKRRAKKPEFTEGAHFLKNGAAFIETKASLLRHAASRTRLSMDDPEEHQTHLELHNSRSMSDQDISSTAGIAGGGPGKRSNTEVPIRSLEATPVRRLNILNNVRTERVTHDELEQSRLPQPISASAPTKKPRVASVPSNKQSIPRPVPTKRLSSSEPIRSRQSSKESIGGQSGHSSLERTEPQSRYMEWYHNNNSRKTETKTDKKEPVERVLPRRRPALRQSRPNQNRNPNTKAPQVVDVDEENIVPNIKETESRRLFIDIDNNDITSNNNNKPELDEDGVKANSRILEVDQDQAARNKSAKGDPSVIFQIVDGPTPGPLRHQKAMEKKSIFTIAYDDMETKKIRLDTASP</sequence>
<evidence type="ECO:0000256" key="1">
    <source>
        <dbReference type="ARBA" id="ARBA00004370"/>
    </source>
</evidence>
<dbReference type="AlphaFoldDB" id="A0A6H5H9Z8"/>
<evidence type="ECO:0000256" key="4">
    <source>
        <dbReference type="ARBA" id="ARBA00023136"/>
    </source>
</evidence>
<protein>
    <recommendedName>
        <fullName evidence="7">Cadherin domain-containing protein</fullName>
    </recommendedName>
</protein>
<feature type="compositionally biased region" description="Basic and acidic residues" evidence="6">
    <location>
        <begin position="506"/>
        <end position="515"/>
    </location>
</feature>
<dbReference type="GO" id="GO:0005886">
    <property type="term" value="C:plasma membrane"/>
    <property type="evidence" value="ECO:0007669"/>
    <property type="project" value="InterPro"/>
</dbReference>
<feature type="region of interest" description="Disordered" evidence="6">
    <location>
        <begin position="256"/>
        <end position="306"/>
    </location>
</feature>
<feature type="region of interest" description="Disordered" evidence="6">
    <location>
        <begin position="498"/>
        <end position="548"/>
    </location>
</feature>
<feature type="compositionally biased region" description="Basic and acidic residues" evidence="6">
    <location>
        <begin position="655"/>
        <end position="671"/>
    </location>
</feature>
<keyword evidence="4" id="KW-0472">Membrane</keyword>
<feature type="compositionally biased region" description="Polar residues" evidence="6">
    <location>
        <begin position="516"/>
        <end position="528"/>
    </location>
</feature>
<accession>A0A6H5H9Z8</accession>
<feature type="domain" description="Cadherin" evidence="7">
    <location>
        <begin position="36"/>
        <end position="150"/>
    </location>
</feature>
<dbReference type="GO" id="GO:0005509">
    <property type="term" value="F:calcium ion binding"/>
    <property type="evidence" value="ECO:0007669"/>
    <property type="project" value="UniProtKB-UniRule"/>
</dbReference>
<dbReference type="Gene3D" id="2.60.40.60">
    <property type="entry name" value="Cadherins"/>
    <property type="match status" value="1"/>
</dbReference>
<comment type="subcellular location">
    <subcellularLocation>
        <location evidence="1">Membrane</location>
    </subcellularLocation>
</comment>
<name>A0A6H5H9Z8_9HEMI</name>
<feature type="compositionally biased region" description="Low complexity" evidence="6">
    <location>
        <begin position="678"/>
        <end position="690"/>
    </location>
</feature>
<feature type="compositionally biased region" description="Polar residues" evidence="6">
    <location>
        <begin position="256"/>
        <end position="283"/>
    </location>
</feature>
<feature type="region of interest" description="Disordered" evidence="6">
    <location>
        <begin position="567"/>
        <end position="694"/>
    </location>
</feature>
<evidence type="ECO:0000259" key="7">
    <source>
        <dbReference type="PROSITE" id="PS50268"/>
    </source>
</evidence>
<dbReference type="CDD" id="cd11304">
    <property type="entry name" value="Cadherin_repeat"/>
    <property type="match status" value="1"/>
</dbReference>
<proteinExistence type="predicted"/>
<dbReference type="SUPFAM" id="SSF49313">
    <property type="entry name" value="Cadherin-like"/>
    <property type="match status" value="1"/>
</dbReference>
<evidence type="ECO:0000313" key="9">
    <source>
        <dbReference type="Proteomes" id="UP000479000"/>
    </source>
</evidence>
<gene>
    <name evidence="8" type="ORF">NTEN_LOCUS19131</name>
</gene>
<evidence type="ECO:0000313" key="8">
    <source>
        <dbReference type="EMBL" id="CAB0014720.1"/>
    </source>
</evidence>
<evidence type="ECO:0000256" key="2">
    <source>
        <dbReference type="ARBA" id="ARBA00022737"/>
    </source>
</evidence>
<dbReference type="InterPro" id="IPR020894">
    <property type="entry name" value="Cadherin_CS"/>
</dbReference>
<evidence type="ECO:0000256" key="5">
    <source>
        <dbReference type="PROSITE-ProRule" id="PRU00043"/>
    </source>
</evidence>
<feature type="region of interest" description="Disordered" evidence="6">
    <location>
        <begin position="321"/>
        <end position="350"/>
    </location>
</feature>
<reference evidence="8 9" key="1">
    <citation type="submission" date="2020-02" db="EMBL/GenBank/DDBJ databases">
        <authorList>
            <person name="Ferguson B K."/>
        </authorList>
    </citation>
    <scope>NUCLEOTIDE SEQUENCE [LARGE SCALE GENOMIC DNA]</scope>
</reference>